<dbReference type="Gene3D" id="2.50.20.20">
    <property type="match status" value="1"/>
</dbReference>
<dbReference type="PROSITE" id="PS51257">
    <property type="entry name" value="PROKAR_LIPOPROTEIN"/>
    <property type="match status" value="1"/>
</dbReference>
<dbReference type="RefSeq" id="WP_189259410.1">
    <property type="nucleotide sequence ID" value="NZ_BMRE01000074.1"/>
</dbReference>
<reference evidence="3" key="1">
    <citation type="journal article" date="2019" name="Int. J. Syst. Evol. Microbiol.">
        <title>The Global Catalogue of Microorganisms (GCM) 10K type strain sequencing project: providing services to taxonomists for standard genome sequencing and annotation.</title>
        <authorList>
            <consortium name="The Broad Institute Genomics Platform"/>
            <consortium name="The Broad Institute Genome Sequencing Center for Infectious Disease"/>
            <person name="Wu L."/>
            <person name="Ma J."/>
        </authorList>
    </citation>
    <scope>NUCLEOTIDE SEQUENCE [LARGE SCALE GENOMIC DNA]</scope>
    <source>
        <strain evidence="3">JCM 3296</strain>
    </source>
</reference>
<dbReference type="EMBL" id="BMRE01000074">
    <property type="protein sequence ID" value="GGU80762.1"/>
    <property type="molecule type" value="Genomic_DNA"/>
</dbReference>
<comment type="caution">
    <text evidence="2">The sequence shown here is derived from an EMBL/GenBank/DDBJ whole genome shotgun (WGS) entry which is preliminary data.</text>
</comment>
<protein>
    <recommendedName>
        <fullName evidence="4">Lipoprotein LprG</fullName>
    </recommendedName>
</protein>
<dbReference type="Proteomes" id="UP000649573">
    <property type="component" value="Unassembled WGS sequence"/>
</dbReference>
<gene>
    <name evidence="2" type="ORF">GCM10010178_84370</name>
</gene>
<evidence type="ECO:0000313" key="2">
    <source>
        <dbReference type="EMBL" id="GGU80762.1"/>
    </source>
</evidence>
<feature type="chain" id="PRO_5046065454" description="Lipoprotein LprG" evidence="1">
    <location>
        <begin position="25"/>
        <end position="260"/>
    </location>
</feature>
<accession>A0ABQ2VFI6</accession>
<sequence length="260" mass="28229">MKPTATLLVAALALTACTSSPPPAQPTQHDDVKSLVAAVSKAVGEKKTYRFTISPPTAGGVTAPANGSVRLGDTPSLDATTKRAVQTGGAEEELRFVSTTKDTAFVKVPPVFGLPQDKPWVKLERKDTDDFTNTMLGFHDVIYQQAVFTTYHLPLIQAGGQLKLTAQTGDHVRYSIAVDYQKAYDTLTDEFLRDEVKLALDQGVTKTSGEIELDGSGLPVRLKFSTQFQNTLIVDEARFSDWGTDVQIAEPDANQVSRRN</sequence>
<proteinExistence type="predicted"/>
<keyword evidence="3" id="KW-1185">Reference proteome</keyword>
<evidence type="ECO:0000313" key="3">
    <source>
        <dbReference type="Proteomes" id="UP000649573"/>
    </source>
</evidence>
<feature type="signal peptide" evidence="1">
    <location>
        <begin position="1"/>
        <end position="24"/>
    </location>
</feature>
<keyword evidence="1" id="KW-0732">Signal</keyword>
<organism evidence="2 3">
    <name type="scientific">Lentzea flava</name>
    <dbReference type="NCBI Taxonomy" id="103732"/>
    <lineage>
        <taxon>Bacteria</taxon>
        <taxon>Bacillati</taxon>
        <taxon>Actinomycetota</taxon>
        <taxon>Actinomycetes</taxon>
        <taxon>Pseudonocardiales</taxon>
        <taxon>Pseudonocardiaceae</taxon>
        <taxon>Lentzea</taxon>
    </lineage>
</organism>
<evidence type="ECO:0000256" key="1">
    <source>
        <dbReference type="SAM" id="SignalP"/>
    </source>
</evidence>
<evidence type="ECO:0008006" key="4">
    <source>
        <dbReference type="Google" id="ProtNLM"/>
    </source>
</evidence>
<name>A0ABQ2VFI6_9PSEU</name>